<reference evidence="1" key="1">
    <citation type="submission" date="2025-08" db="UniProtKB">
        <authorList>
            <consortium name="Ensembl"/>
        </authorList>
    </citation>
    <scope>IDENTIFICATION</scope>
</reference>
<proteinExistence type="predicted"/>
<reference evidence="1" key="2">
    <citation type="submission" date="2025-09" db="UniProtKB">
        <authorList>
            <consortium name="Ensembl"/>
        </authorList>
    </citation>
    <scope>IDENTIFICATION</scope>
</reference>
<name>A0A674BJ80_SALTR</name>
<evidence type="ECO:0000313" key="1">
    <source>
        <dbReference type="Ensembl" id="ENSSTUP00000071091.1"/>
    </source>
</evidence>
<dbReference type="AlphaFoldDB" id="A0A674BJ80"/>
<dbReference type="Ensembl" id="ENSSTUT00000075467.1">
    <property type="protein sequence ID" value="ENSSTUP00000071091.1"/>
    <property type="gene ID" value="ENSSTUG00000031112.1"/>
</dbReference>
<dbReference type="Proteomes" id="UP000472277">
    <property type="component" value="Chromosome 19"/>
</dbReference>
<organism evidence="1 2">
    <name type="scientific">Salmo trutta</name>
    <name type="common">Brown trout</name>
    <dbReference type="NCBI Taxonomy" id="8032"/>
    <lineage>
        <taxon>Eukaryota</taxon>
        <taxon>Metazoa</taxon>
        <taxon>Chordata</taxon>
        <taxon>Craniata</taxon>
        <taxon>Vertebrata</taxon>
        <taxon>Euteleostomi</taxon>
        <taxon>Actinopterygii</taxon>
        <taxon>Neopterygii</taxon>
        <taxon>Teleostei</taxon>
        <taxon>Protacanthopterygii</taxon>
        <taxon>Salmoniformes</taxon>
        <taxon>Salmonidae</taxon>
        <taxon>Salmoninae</taxon>
        <taxon>Salmo</taxon>
    </lineage>
</organism>
<dbReference type="InParanoid" id="A0A674BJ80"/>
<accession>A0A674BJ80</accession>
<evidence type="ECO:0000313" key="2">
    <source>
        <dbReference type="Proteomes" id="UP000472277"/>
    </source>
</evidence>
<keyword evidence="2" id="KW-1185">Reference proteome</keyword>
<sequence>TCCHCGLLQNVRLSVRRLSGEESFCQPLMTLVIRKVPDENNSKVLRFYFDRVHVFRGMAVMFCLSQSDISEYWLTSQVNLSVNEHTLQSLSDNFLNYMLY</sequence>
<protein>
    <submittedName>
        <fullName evidence="1">Uncharacterized protein</fullName>
    </submittedName>
</protein>